<name>A0A5M8P5C6_9BACT</name>
<evidence type="ECO:0000256" key="4">
    <source>
        <dbReference type="ARBA" id="ARBA00023315"/>
    </source>
</evidence>
<keyword evidence="2" id="KW-1277">Toxin-antitoxin system</keyword>
<dbReference type="InterPro" id="IPR000182">
    <property type="entry name" value="GNAT_dom"/>
</dbReference>
<dbReference type="SUPFAM" id="SSF55729">
    <property type="entry name" value="Acyl-CoA N-acyltransferases (Nat)"/>
    <property type="match status" value="1"/>
</dbReference>
<evidence type="ECO:0000256" key="2">
    <source>
        <dbReference type="ARBA" id="ARBA00022649"/>
    </source>
</evidence>
<dbReference type="AlphaFoldDB" id="A0A5M8P5C6"/>
<dbReference type="InterPro" id="IPR016181">
    <property type="entry name" value="Acyl_CoA_acyltransferase"/>
</dbReference>
<proteinExistence type="predicted"/>
<feature type="domain" description="N-acetyltransferase" evidence="6">
    <location>
        <begin position="101"/>
        <end position="162"/>
    </location>
</feature>
<comment type="catalytic activity">
    <reaction evidence="5">
        <text>glycyl-tRNA(Gly) + acetyl-CoA = N-acetylglycyl-tRNA(Gly) + CoA + H(+)</text>
        <dbReference type="Rhea" id="RHEA:81867"/>
        <dbReference type="Rhea" id="RHEA-COMP:9683"/>
        <dbReference type="Rhea" id="RHEA-COMP:19766"/>
        <dbReference type="ChEBI" id="CHEBI:15378"/>
        <dbReference type="ChEBI" id="CHEBI:57287"/>
        <dbReference type="ChEBI" id="CHEBI:57288"/>
        <dbReference type="ChEBI" id="CHEBI:78522"/>
        <dbReference type="ChEBI" id="CHEBI:232036"/>
    </reaction>
</comment>
<comment type="caution">
    <text evidence="7">The sequence shown here is derived from an EMBL/GenBank/DDBJ whole genome shotgun (WGS) entry which is preliminary data.</text>
</comment>
<dbReference type="PANTHER" id="PTHR36449:SF1">
    <property type="entry name" value="ACETYLTRANSFERASE"/>
    <property type="match status" value="1"/>
</dbReference>
<evidence type="ECO:0000313" key="8">
    <source>
        <dbReference type="Proteomes" id="UP000324575"/>
    </source>
</evidence>
<reference evidence="7 8" key="1">
    <citation type="submission" date="2019-03" db="EMBL/GenBank/DDBJ databases">
        <title>Single cell metagenomics reveals metabolic interactions within the superorganism composed of flagellate Streblomastix strix and complex community of Bacteroidetes bacteria on its surface.</title>
        <authorList>
            <person name="Treitli S.C."/>
            <person name="Kolisko M."/>
            <person name="Husnik F."/>
            <person name="Keeling P."/>
            <person name="Hampl V."/>
        </authorList>
    </citation>
    <scope>NUCLEOTIDE SEQUENCE [LARGE SCALE GENOMIC DNA]</scope>
    <source>
        <strain evidence="7">St1</strain>
    </source>
</reference>
<dbReference type="Gene3D" id="3.40.630.30">
    <property type="match status" value="1"/>
</dbReference>
<dbReference type="PANTHER" id="PTHR36449">
    <property type="entry name" value="ACETYLTRANSFERASE-RELATED"/>
    <property type="match status" value="1"/>
</dbReference>
<evidence type="ECO:0000313" key="7">
    <source>
        <dbReference type="EMBL" id="KAA6303456.1"/>
    </source>
</evidence>
<evidence type="ECO:0000259" key="6">
    <source>
        <dbReference type="Pfam" id="PF13673"/>
    </source>
</evidence>
<evidence type="ECO:0000256" key="1">
    <source>
        <dbReference type="ARBA" id="ARBA00022491"/>
    </source>
</evidence>
<gene>
    <name evidence="7" type="ORF">EZS26_000007</name>
</gene>
<dbReference type="Proteomes" id="UP000324575">
    <property type="component" value="Unassembled WGS sequence"/>
</dbReference>
<organism evidence="7 8">
    <name type="scientific">Candidatus Ordinivivax streblomastigis</name>
    <dbReference type="NCBI Taxonomy" id="2540710"/>
    <lineage>
        <taxon>Bacteria</taxon>
        <taxon>Pseudomonadati</taxon>
        <taxon>Bacteroidota</taxon>
        <taxon>Bacteroidia</taxon>
        <taxon>Bacteroidales</taxon>
        <taxon>Candidatus Ordinivivax</taxon>
    </lineage>
</organism>
<dbReference type="EMBL" id="SNRX01000001">
    <property type="protein sequence ID" value="KAA6303456.1"/>
    <property type="molecule type" value="Genomic_DNA"/>
</dbReference>
<evidence type="ECO:0000256" key="3">
    <source>
        <dbReference type="ARBA" id="ARBA00022679"/>
    </source>
</evidence>
<dbReference type="Pfam" id="PF13673">
    <property type="entry name" value="Acetyltransf_10"/>
    <property type="match status" value="1"/>
</dbReference>
<keyword evidence="4" id="KW-0012">Acyltransferase</keyword>
<sequence>MKEQSLTTLEVDIVRLDEDTVIKSFDCEDKDLNDFLLNDAKNYLKSLLSVTYLLQYQDEIVAYFSLSNDSLVKDNEEKASWNKVNRTIPNAKRRRVYPAVKVGRLAVSKKYTGMGFGRLIIEAVVAMYIHEQQRSGCRFVTVDAYRDALPFYEKNDFRFLTTKDANDETRIMYFDLMATIGE</sequence>
<protein>
    <recommendedName>
        <fullName evidence="6">N-acetyltransferase domain-containing protein</fullName>
    </recommendedName>
</protein>
<accession>A0A5M8P5C6</accession>
<dbReference type="GO" id="GO:0016747">
    <property type="term" value="F:acyltransferase activity, transferring groups other than amino-acyl groups"/>
    <property type="evidence" value="ECO:0007669"/>
    <property type="project" value="InterPro"/>
</dbReference>
<keyword evidence="1" id="KW-0678">Repressor</keyword>
<keyword evidence="3" id="KW-0808">Transferase</keyword>
<evidence type="ECO:0000256" key="5">
    <source>
        <dbReference type="ARBA" id="ARBA00049880"/>
    </source>
</evidence>